<dbReference type="AlphaFoldDB" id="A0A6L6XN08"/>
<dbReference type="Proteomes" id="UP000473525">
    <property type="component" value="Unassembled WGS sequence"/>
</dbReference>
<comment type="caution">
    <text evidence="3">The sequence shown here is derived from an EMBL/GenBank/DDBJ whole genome shotgun (WGS) entry which is preliminary data.</text>
</comment>
<evidence type="ECO:0000256" key="2">
    <source>
        <dbReference type="SAM" id="MobiDB-lite"/>
    </source>
</evidence>
<protein>
    <submittedName>
        <fullName evidence="3">Uncharacterized protein</fullName>
    </submittedName>
</protein>
<evidence type="ECO:0000313" key="3">
    <source>
        <dbReference type="EMBL" id="MVQ48701.1"/>
    </source>
</evidence>
<organism evidence="3 4">
    <name type="scientific">Nocardioides agri</name>
    <dbReference type="NCBI Taxonomy" id="2682843"/>
    <lineage>
        <taxon>Bacteria</taxon>
        <taxon>Bacillati</taxon>
        <taxon>Actinomycetota</taxon>
        <taxon>Actinomycetes</taxon>
        <taxon>Propionibacteriales</taxon>
        <taxon>Nocardioidaceae</taxon>
        <taxon>Nocardioides</taxon>
    </lineage>
</organism>
<gene>
    <name evidence="3" type="ORF">GON03_05865</name>
</gene>
<feature type="compositionally biased region" description="Low complexity" evidence="2">
    <location>
        <begin position="1"/>
        <end position="25"/>
    </location>
</feature>
<keyword evidence="4" id="KW-1185">Reference proteome</keyword>
<feature type="coiled-coil region" evidence="1">
    <location>
        <begin position="116"/>
        <end position="143"/>
    </location>
</feature>
<reference evidence="3 4" key="1">
    <citation type="submission" date="2019-12" db="EMBL/GenBank/DDBJ databases">
        <authorList>
            <person name="Huq M.A."/>
        </authorList>
    </citation>
    <scope>NUCLEOTIDE SEQUENCE [LARGE SCALE GENOMIC DNA]</scope>
    <source>
        <strain evidence="3 4">MAH-18</strain>
    </source>
</reference>
<dbReference type="EMBL" id="WSEK01000004">
    <property type="protein sequence ID" value="MVQ48701.1"/>
    <property type="molecule type" value="Genomic_DNA"/>
</dbReference>
<name>A0A6L6XN08_9ACTN</name>
<evidence type="ECO:0000313" key="4">
    <source>
        <dbReference type="Proteomes" id="UP000473525"/>
    </source>
</evidence>
<proteinExistence type="predicted"/>
<dbReference type="RefSeq" id="WP_157341025.1">
    <property type="nucleotide sequence ID" value="NZ_WSEK01000004.1"/>
</dbReference>
<evidence type="ECO:0000256" key="1">
    <source>
        <dbReference type="SAM" id="Coils"/>
    </source>
</evidence>
<feature type="region of interest" description="Disordered" evidence="2">
    <location>
        <begin position="1"/>
        <end position="45"/>
    </location>
</feature>
<sequence length="178" mass="18660">MSVPTQPSQQPAQQPAQQLAQQPAPRYRPDAALTKSEAAQATGASVDTIKRRIKDGTLATFTRDGDNRGTLLIPVTDLVAAGLLGADALVDVAETVATAKHGREAAALQHATDTARQELAVRAAALEAQVAGLEQQLALVIADRDFHRDSHRDLLSRLLETQLASPAHPLAAATGKAA</sequence>
<accession>A0A6L6XN08</accession>
<keyword evidence="1" id="KW-0175">Coiled coil</keyword>